<organism evidence="6 7">
    <name type="scientific">Actinoplanes regularis</name>
    <dbReference type="NCBI Taxonomy" id="52697"/>
    <lineage>
        <taxon>Bacteria</taxon>
        <taxon>Bacillati</taxon>
        <taxon>Actinomycetota</taxon>
        <taxon>Actinomycetes</taxon>
        <taxon>Micromonosporales</taxon>
        <taxon>Micromonosporaceae</taxon>
        <taxon>Actinoplanes</taxon>
    </lineage>
</organism>
<proteinExistence type="inferred from homology"/>
<comment type="subcellular location">
    <subcellularLocation>
        <location evidence="1">Periplasm</location>
    </subcellularLocation>
</comment>
<gene>
    <name evidence="6" type="ORF">SAMN06264365_107329</name>
</gene>
<keyword evidence="3 4" id="KW-0732">Signal</keyword>
<evidence type="ECO:0000256" key="1">
    <source>
        <dbReference type="ARBA" id="ARBA00004418"/>
    </source>
</evidence>
<dbReference type="PROSITE" id="PS51257">
    <property type="entry name" value="PROKAR_LIPOPROTEIN"/>
    <property type="match status" value="1"/>
</dbReference>
<dbReference type="EMBL" id="FZNR01000007">
    <property type="protein sequence ID" value="SNR94722.1"/>
    <property type="molecule type" value="Genomic_DNA"/>
</dbReference>
<dbReference type="InterPro" id="IPR001638">
    <property type="entry name" value="Solute-binding_3/MltF_N"/>
</dbReference>
<evidence type="ECO:0000313" key="7">
    <source>
        <dbReference type="Proteomes" id="UP000198415"/>
    </source>
</evidence>
<dbReference type="Pfam" id="PF09084">
    <property type="entry name" value="NMT1"/>
    <property type="match status" value="1"/>
</dbReference>
<dbReference type="OrthoDB" id="5348911at2"/>
<evidence type="ECO:0000313" key="6">
    <source>
        <dbReference type="EMBL" id="SNR94722.1"/>
    </source>
</evidence>
<comment type="similarity">
    <text evidence="2">Belongs to the bacterial solute-binding protein SsuA/TauA family.</text>
</comment>
<evidence type="ECO:0000256" key="2">
    <source>
        <dbReference type="ARBA" id="ARBA00010742"/>
    </source>
</evidence>
<dbReference type="RefSeq" id="WP_089294877.1">
    <property type="nucleotide sequence ID" value="NZ_BOMU01000121.1"/>
</dbReference>
<evidence type="ECO:0000259" key="5">
    <source>
        <dbReference type="SMART" id="SM00062"/>
    </source>
</evidence>
<dbReference type="Proteomes" id="UP000198415">
    <property type="component" value="Unassembled WGS sequence"/>
</dbReference>
<dbReference type="SMART" id="SM00062">
    <property type="entry name" value="PBPb"/>
    <property type="match status" value="1"/>
</dbReference>
<dbReference type="PANTHER" id="PTHR30024:SF47">
    <property type="entry name" value="TAURINE-BINDING PERIPLASMIC PROTEIN"/>
    <property type="match status" value="1"/>
</dbReference>
<dbReference type="Gene3D" id="3.40.190.10">
    <property type="entry name" value="Periplasmic binding protein-like II"/>
    <property type="match status" value="2"/>
</dbReference>
<dbReference type="InterPro" id="IPR015168">
    <property type="entry name" value="SsuA/THI5"/>
</dbReference>
<dbReference type="PANTHER" id="PTHR30024">
    <property type="entry name" value="ALIPHATIC SULFONATES-BINDING PROTEIN-RELATED"/>
    <property type="match status" value="1"/>
</dbReference>
<feature type="signal peptide" evidence="4">
    <location>
        <begin position="1"/>
        <end position="22"/>
    </location>
</feature>
<feature type="domain" description="Solute-binding protein family 3/N-terminal" evidence="5">
    <location>
        <begin position="39"/>
        <end position="267"/>
    </location>
</feature>
<evidence type="ECO:0000256" key="3">
    <source>
        <dbReference type="ARBA" id="ARBA00022729"/>
    </source>
</evidence>
<keyword evidence="7" id="KW-1185">Reference proteome</keyword>
<name>A0A239AH77_9ACTN</name>
<evidence type="ECO:0000256" key="4">
    <source>
        <dbReference type="SAM" id="SignalP"/>
    </source>
</evidence>
<feature type="chain" id="PRO_5039376068" evidence="4">
    <location>
        <begin position="23"/>
        <end position="323"/>
    </location>
</feature>
<reference evidence="6 7" key="1">
    <citation type="submission" date="2017-06" db="EMBL/GenBank/DDBJ databases">
        <authorList>
            <person name="Kim H.J."/>
            <person name="Triplett B.A."/>
        </authorList>
    </citation>
    <scope>NUCLEOTIDE SEQUENCE [LARGE SCALE GENOMIC DNA]</scope>
    <source>
        <strain evidence="6 7">DSM 43151</strain>
    </source>
</reference>
<sequence length="323" mass="33982">MRWNRFPAAVGALLLASSLAVACDGGAKPAESGALEKSTITVAALPLLDAAAVHIAQEQGFFAADGLTVKIEPVAQSLAALPALKNGQVDVIAGANYVTFLQAYQQGTLNLRIIADAAAVAPGFMRLLVPADSPVKQVSDLAGKTVAVNILNNIQSLTFNELLKANQVDPASVGYRAVQFPLMDKALANHDVDAVHTAEPFGTVLQQKLNARMVVDGGAAPNTGLPVSGYVSTEDFVTRYPKTAAVFQRAIQKAQALAAGDRTQVERVLPGYAKVDAATAAKLALPAYPTVVDPAGLQRLTDLMVQQKLLTTPIDVRRVTWRP</sequence>
<protein>
    <submittedName>
        <fullName evidence="6">NitT/TauT family transport system substrate-binding protein</fullName>
    </submittedName>
</protein>
<dbReference type="AlphaFoldDB" id="A0A239AH77"/>
<accession>A0A239AH77</accession>
<dbReference type="GO" id="GO:0042597">
    <property type="term" value="C:periplasmic space"/>
    <property type="evidence" value="ECO:0007669"/>
    <property type="project" value="UniProtKB-SubCell"/>
</dbReference>
<dbReference type="SUPFAM" id="SSF53850">
    <property type="entry name" value="Periplasmic binding protein-like II"/>
    <property type="match status" value="1"/>
</dbReference>